<dbReference type="KEGG" id="pbas:SMSP2_01983"/>
<dbReference type="InterPro" id="IPR036249">
    <property type="entry name" value="Thioredoxin-like_sf"/>
</dbReference>
<dbReference type="STRING" id="1851148.SMSP2_01983"/>
<gene>
    <name evidence="1" type="ORF">SMSP2_01983</name>
</gene>
<dbReference type="RefSeq" id="WP_146683770.1">
    <property type="nucleotide sequence ID" value="NZ_CP019646.1"/>
</dbReference>
<organism evidence="1 2">
    <name type="scientific">Limihaloglobus sulfuriphilus</name>
    <dbReference type="NCBI Taxonomy" id="1851148"/>
    <lineage>
        <taxon>Bacteria</taxon>
        <taxon>Pseudomonadati</taxon>
        <taxon>Planctomycetota</taxon>
        <taxon>Phycisphaerae</taxon>
        <taxon>Sedimentisphaerales</taxon>
        <taxon>Sedimentisphaeraceae</taxon>
        <taxon>Limihaloglobus</taxon>
    </lineage>
</organism>
<dbReference type="Proteomes" id="UP000188181">
    <property type="component" value="Chromosome"/>
</dbReference>
<sequence length="87" mass="9394">MADKAVHVRICMGSSCFARGNSDTLACIRSHFQVAQDQGLIRLEGSLCENNCHHGPNIVINGRPYGSITAAAAVELIENELKNQNRG</sequence>
<dbReference type="CDD" id="cd02980">
    <property type="entry name" value="TRX_Fd_family"/>
    <property type="match status" value="1"/>
</dbReference>
<accession>A0A1Q2MH22</accession>
<dbReference type="EMBL" id="CP019646">
    <property type="protein sequence ID" value="AQQ71607.1"/>
    <property type="molecule type" value="Genomic_DNA"/>
</dbReference>
<evidence type="ECO:0000313" key="2">
    <source>
        <dbReference type="Proteomes" id="UP000188181"/>
    </source>
</evidence>
<protein>
    <submittedName>
        <fullName evidence="1">NADH dehydrogenase subunit E</fullName>
    </submittedName>
</protein>
<proteinExistence type="predicted"/>
<reference evidence="2" key="1">
    <citation type="submission" date="2017-02" db="EMBL/GenBank/DDBJ databases">
        <title>Comparative genomics and description of representatives of a novel lineage of planctomycetes thriving in anoxic sediments.</title>
        <authorList>
            <person name="Spring S."/>
            <person name="Bunk B."/>
            <person name="Sproer C."/>
        </authorList>
    </citation>
    <scope>NUCLEOTIDE SEQUENCE [LARGE SCALE GENOMIC DNA]</scope>
    <source>
        <strain evidence="2">SM-Chi-D1</strain>
    </source>
</reference>
<dbReference type="AlphaFoldDB" id="A0A1Q2MH22"/>
<name>A0A1Q2MH22_9BACT</name>
<keyword evidence="2" id="KW-1185">Reference proteome</keyword>
<evidence type="ECO:0000313" key="1">
    <source>
        <dbReference type="EMBL" id="AQQ71607.1"/>
    </source>
</evidence>
<dbReference type="SUPFAM" id="SSF52833">
    <property type="entry name" value="Thioredoxin-like"/>
    <property type="match status" value="1"/>
</dbReference>
<dbReference type="Gene3D" id="3.40.30.10">
    <property type="entry name" value="Glutaredoxin"/>
    <property type="match status" value="1"/>
</dbReference>
<dbReference type="Pfam" id="PF01257">
    <property type="entry name" value="2Fe-2S_thioredx"/>
    <property type="match status" value="1"/>
</dbReference>
<dbReference type="OrthoDB" id="9807975at2"/>